<feature type="domain" description="CheW-like" evidence="4">
    <location>
        <begin position="21"/>
        <end position="161"/>
    </location>
</feature>
<evidence type="ECO:0000256" key="3">
    <source>
        <dbReference type="ARBA" id="ARBA00022490"/>
    </source>
</evidence>
<dbReference type="GO" id="GO:0005829">
    <property type="term" value="C:cytosol"/>
    <property type="evidence" value="ECO:0007669"/>
    <property type="project" value="TreeGrafter"/>
</dbReference>
<dbReference type="PANTHER" id="PTHR22617:SF45">
    <property type="entry name" value="CHEMOTAXIS PROTEIN CHEW"/>
    <property type="match status" value="1"/>
</dbReference>
<evidence type="ECO:0000256" key="1">
    <source>
        <dbReference type="ARBA" id="ARBA00004496"/>
    </source>
</evidence>
<comment type="subcellular location">
    <subcellularLocation>
        <location evidence="1">Cytoplasm</location>
    </subcellularLocation>
</comment>
<dbReference type="InterPro" id="IPR039315">
    <property type="entry name" value="CheW"/>
</dbReference>
<dbReference type="GO" id="GO:0006935">
    <property type="term" value="P:chemotaxis"/>
    <property type="evidence" value="ECO:0007669"/>
    <property type="project" value="InterPro"/>
</dbReference>
<reference evidence="5" key="1">
    <citation type="journal article" date="2022" name="Front. Microbiol.">
        <title>New perspectives on an old grouping: The genomic and phenotypic variability of Oxalobacter formigenes and the implications for calcium oxalate stone prevention.</title>
        <authorList>
            <person name="Chmiel J.A."/>
            <person name="Carr C."/>
            <person name="Stuivenberg G.A."/>
            <person name="Venema R."/>
            <person name="Chanyi R.M."/>
            <person name="Al K.F."/>
            <person name="Giguere D."/>
            <person name="Say H."/>
            <person name="Akouris P.P."/>
            <person name="Dominguez Romero S.A."/>
            <person name="Kwong A."/>
            <person name="Tai V."/>
            <person name="Koval S.F."/>
            <person name="Razvi H."/>
            <person name="Bjazevic J."/>
            <person name="Burton J.P."/>
        </authorList>
    </citation>
    <scope>NUCLEOTIDE SEQUENCE</scope>
    <source>
        <strain evidence="5">WoOx3</strain>
    </source>
</reference>
<sequence length="169" mass="19059">MTVNYETATETGTKPAVKDLPREYLAFRLGNEEYGIDILTVQEIRGYEISTQVANAPYFMKGFLNWRDIIVPILDMRIKFNLGEPNYDHLTVVIVLEIEERFIGIVVDSVSDVMSLTPDQIRPAPSMGTLMNTDTLIGLGALEDRMLILMDIKKLMVSPEMGLADIPNY</sequence>
<dbReference type="KEGG" id="ovb:NB640_09595"/>
<evidence type="ECO:0000256" key="2">
    <source>
        <dbReference type="ARBA" id="ARBA00021483"/>
    </source>
</evidence>
<accession>A0A9E9LXW7</accession>
<protein>
    <recommendedName>
        <fullName evidence="2">Chemotaxis protein CheW</fullName>
    </recommendedName>
</protein>
<dbReference type="SMART" id="SM00260">
    <property type="entry name" value="CheW"/>
    <property type="match status" value="1"/>
</dbReference>
<dbReference type="GO" id="GO:0007165">
    <property type="term" value="P:signal transduction"/>
    <property type="evidence" value="ECO:0007669"/>
    <property type="project" value="InterPro"/>
</dbReference>
<dbReference type="SUPFAM" id="SSF50341">
    <property type="entry name" value="CheW-like"/>
    <property type="match status" value="1"/>
</dbReference>
<dbReference type="PANTHER" id="PTHR22617">
    <property type="entry name" value="CHEMOTAXIS SENSOR HISTIDINE KINASE-RELATED"/>
    <property type="match status" value="1"/>
</dbReference>
<evidence type="ECO:0000259" key="4">
    <source>
        <dbReference type="PROSITE" id="PS50851"/>
    </source>
</evidence>
<dbReference type="EMBL" id="CP098242">
    <property type="protein sequence ID" value="WAW09487.1"/>
    <property type="molecule type" value="Genomic_DNA"/>
</dbReference>
<keyword evidence="6" id="KW-1185">Reference proteome</keyword>
<keyword evidence="3" id="KW-0963">Cytoplasm</keyword>
<organism evidence="5 6">
    <name type="scientific">Oxalobacter vibrioformis</name>
    <dbReference type="NCBI Taxonomy" id="933080"/>
    <lineage>
        <taxon>Bacteria</taxon>
        <taxon>Pseudomonadati</taxon>
        <taxon>Pseudomonadota</taxon>
        <taxon>Betaproteobacteria</taxon>
        <taxon>Burkholderiales</taxon>
        <taxon>Oxalobacteraceae</taxon>
        <taxon>Oxalobacter</taxon>
    </lineage>
</organism>
<dbReference type="InterPro" id="IPR036061">
    <property type="entry name" value="CheW-like_dom_sf"/>
</dbReference>
<dbReference type="Gene3D" id="2.30.30.40">
    <property type="entry name" value="SH3 Domains"/>
    <property type="match status" value="1"/>
</dbReference>
<gene>
    <name evidence="5" type="ORF">NB640_09595</name>
</gene>
<dbReference type="InterPro" id="IPR002545">
    <property type="entry name" value="CheW-lke_dom"/>
</dbReference>
<proteinExistence type="predicted"/>
<dbReference type="Pfam" id="PF01584">
    <property type="entry name" value="CheW"/>
    <property type="match status" value="1"/>
</dbReference>
<dbReference type="RefSeq" id="WP_269308487.1">
    <property type="nucleotide sequence ID" value="NZ_CP098242.1"/>
</dbReference>
<name>A0A9E9LXW7_9BURK</name>
<dbReference type="PROSITE" id="PS50851">
    <property type="entry name" value="CHEW"/>
    <property type="match status" value="1"/>
</dbReference>
<dbReference type="Proteomes" id="UP001156215">
    <property type="component" value="Chromosome"/>
</dbReference>
<dbReference type="Gene3D" id="2.40.50.180">
    <property type="entry name" value="CheA-289, Domain 4"/>
    <property type="match status" value="1"/>
</dbReference>
<evidence type="ECO:0000313" key="6">
    <source>
        <dbReference type="Proteomes" id="UP001156215"/>
    </source>
</evidence>
<evidence type="ECO:0000313" key="5">
    <source>
        <dbReference type="EMBL" id="WAW09487.1"/>
    </source>
</evidence>
<dbReference type="AlphaFoldDB" id="A0A9E9LXW7"/>